<dbReference type="InterPro" id="IPR035965">
    <property type="entry name" value="PAS-like_dom_sf"/>
</dbReference>
<dbReference type="CDD" id="cd00075">
    <property type="entry name" value="HATPase"/>
    <property type="match status" value="1"/>
</dbReference>
<evidence type="ECO:0000313" key="7">
    <source>
        <dbReference type="EMBL" id="SMC56377.1"/>
    </source>
</evidence>
<dbReference type="InterPro" id="IPR029016">
    <property type="entry name" value="GAF-like_dom_sf"/>
</dbReference>
<evidence type="ECO:0000259" key="6">
    <source>
        <dbReference type="PROSITE" id="PS50109"/>
    </source>
</evidence>
<feature type="domain" description="Histidine kinase" evidence="6">
    <location>
        <begin position="624"/>
        <end position="837"/>
    </location>
</feature>
<dbReference type="Gene3D" id="1.10.287.130">
    <property type="match status" value="1"/>
</dbReference>
<dbReference type="Gene3D" id="3.30.450.40">
    <property type="match status" value="1"/>
</dbReference>
<protein>
    <recommendedName>
        <fullName evidence="2">histidine kinase</fullName>
        <ecNumber evidence="2">2.7.13.3</ecNumber>
    </recommendedName>
</protein>
<dbReference type="PANTHER" id="PTHR43065:SF42">
    <property type="entry name" value="TWO-COMPONENT SENSOR PPRA"/>
    <property type="match status" value="1"/>
</dbReference>
<evidence type="ECO:0000256" key="3">
    <source>
        <dbReference type="ARBA" id="ARBA00022553"/>
    </source>
</evidence>
<dbReference type="PROSITE" id="PS50109">
    <property type="entry name" value="HIS_KIN"/>
    <property type="match status" value="1"/>
</dbReference>
<dbReference type="Pfam" id="PF02518">
    <property type="entry name" value="HATPase_c"/>
    <property type="match status" value="1"/>
</dbReference>
<dbReference type="InterPro" id="IPR001638">
    <property type="entry name" value="Solute-binding_3/MltF_N"/>
</dbReference>
<dbReference type="CDD" id="cd00082">
    <property type="entry name" value="HisKA"/>
    <property type="match status" value="1"/>
</dbReference>
<accession>A0A1W2A6T6</accession>
<gene>
    <name evidence="7" type="ORF">SAMN02746065_104192</name>
</gene>
<dbReference type="Proteomes" id="UP000192418">
    <property type="component" value="Unassembled WGS sequence"/>
</dbReference>
<keyword evidence="7" id="KW-0808">Transferase</keyword>
<dbReference type="InterPro" id="IPR036097">
    <property type="entry name" value="HisK_dim/P_sf"/>
</dbReference>
<dbReference type="Pfam" id="PF00512">
    <property type="entry name" value="HisKA"/>
    <property type="match status" value="1"/>
</dbReference>
<dbReference type="InterPro" id="IPR003661">
    <property type="entry name" value="HisK_dim/P_dom"/>
</dbReference>
<proteinExistence type="predicted"/>
<dbReference type="Pfam" id="PF13185">
    <property type="entry name" value="GAF_2"/>
    <property type="match status" value="1"/>
</dbReference>
<dbReference type="SUPFAM" id="SSF47384">
    <property type="entry name" value="Homodimeric domain of signal transducing histidine kinase"/>
    <property type="match status" value="1"/>
</dbReference>
<dbReference type="InterPro" id="IPR036890">
    <property type="entry name" value="HATPase_C_sf"/>
</dbReference>
<dbReference type="InterPro" id="IPR004358">
    <property type="entry name" value="Sig_transdc_His_kin-like_C"/>
</dbReference>
<reference evidence="7 8" key="1">
    <citation type="submission" date="2017-04" db="EMBL/GenBank/DDBJ databases">
        <authorList>
            <person name="Afonso C.L."/>
            <person name="Miller P.J."/>
            <person name="Scott M.A."/>
            <person name="Spackman E."/>
            <person name="Goraichik I."/>
            <person name="Dimitrov K.M."/>
            <person name="Suarez D.L."/>
            <person name="Swayne D.E."/>
        </authorList>
    </citation>
    <scope>NUCLEOTIDE SEQUENCE [LARGE SCALE GENOMIC DNA]</scope>
    <source>
        <strain evidence="7 8">DSM 3385</strain>
    </source>
</reference>
<evidence type="ECO:0000256" key="4">
    <source>
        <dbReference type="SAM" id="Phobius"/>
    </source>
</evidence>
<organism evidence="7 8">
    <name type="scientific">Desulfocicer vacuolatum DSM 3385</name>
    <dbReference type="NCBI Taxonomy" id="1121400"/>
    <lineage>
        <taxon>Bacteria</taxon>
        <taxon>Pseudomonadati</taxon>
        <taxon>Thermodesulfobacteriota</taxon>
        <taxon>Desulfobacteria</taxon>
        <taxon>Desulfobacterales</taxon>
        <taxon>Desulfobacteraceae</taxon>
        <taxon>Desulfocicer</taxon>
    </lineage>
</organism>
<dbReference type="Gene3D" id="3.30.565.10">
    <property type="entry name" value="Histidine kinase-like ATPase, C-terminal domain"/>
    <property type="match status" value="1"/>
</dbReference>
<dbReference type="OrthoDB" id="9805967at2"/>
<evidence type="ECO:0000256" key="5">
    <source>
        <dbReference type="SAM" id="SignalP"/>
    </source>
</evidence>
<keyword evidence="4" id="KW-0812">Transmembrane</keyword>
<name>A0A1W2A6T6_9BACT</name>
<dbReference type="InterPro" id="IPR005467">
    <property type="entry name" value="His_kinase_dom"/>
</dbReference>
<dbReference type="PANTHER" id="PTHR43065">
    <property type="entry name" value="SENSOR HISTIDINE KINASE"/>
    <property type="match status" value="1"/>
</dbReference>
<keyword evidence="3" id="KW-0597">Phosphoprotein</keyword>
<keyword evidence="5" id="KW-0732">Signal</keyword>
<dbReference type="Gene3D" id="3.40.190.10">
    <property type="entry name" value="Periplasmic binding protein-like II"/>
    <property type="match status" value="2"/>
</dbReference>
<comment type="catalytic activity">
    <reaction evidence="1">
        <text>ATP + protein L-histidine = ADP + protein N-phospho-L-histidine.</text>
        <dbReference type="EC" id="2.7.13.3"/>
    </reaction>
</comment>
<dbReference type="SMART" id="SM00387">
    <property type="entry name" value="HATPase_c"/>
    <property type="match status" value="1"/>
</dbReference>
<keyword evidence="7" id="KW-0418">Kinase</keyword>
<dbReference type="SMART" id="SM00065">
    <property type="entry name" value="GAF"/>
    <property type="match status" value="1"/>
</dbReference>
<dbReference type="SUPFAM" id="SSF55874">
    <property type="entry name" value="ATPase domain of HSP90 chaperone/DNA topoisomerase II/histidine kinase"/>
    <property type="match status" value="1"/>
</dbReference>
<evidence type="ECO:0000256" key="2">
    <source>
        <dbReference type="ARBA" id="ARBA00012438"/>
    </source>
</evidence>
<dbReference type="PRINTS" id="PR00344">
    <property type="entry name" value="BCTRLSENSOR"/>
</dbReference>
<dbReference type="SUPFAM" id="SSF53850">
    <property type="entry name" value="Periplasmic binding protein-like II"/>
    <property type="match status" value="1"/>
</dbReference>
<dbReference type="AlphaFoldDB" id="A0A1W2A6T6"/>
<dbReference type="Gene3D" id="3.30.450.20">
    <property type="entry name" value="PAS domain"/>
    <property type="match status" value="1"/>
</dbReference>
<dbReference type="SMART" id="SM00062">
    <property type="entry name" value="PBPb"/>
    <property type="match status" value="1"/>
</dbReference>
<dbReference type="GO" id="GO:0000155">
    <property type="term" value="F:phosphorelay sensor kinase activity"/>
    <property type="evidence" value="ECO:0007669"/>
    <property type="project" value="InterPro"/>
</dbReference>
<dbReference type="InterPro" id="IPR003594">
    <property type="entry name" value="HATPase_dom"/>
</dbReference>
<sequence length="841" mass="95408">MNKFFKTICTGMLFLWAGLFLCTGLNAAVPDLTPEENLWLITHDRKVRLAHTPDWPPMDFLGQDGTPSGMVADYIRLIEKKLNFRFKIVRVNSWDQMLEMAKDGTIDVISAGQETRGRREFMSWSTPFLNLKTTIIVKKQHRGELTLEKMKGMKIGVVHQYAVGEFIREFYPQLTMIDVPSSVKGIRMVCFGELDAMITELPNALHIIEMEKIPNLHLGGDTGFKLHHGMGIRKDWPLFSTIIEKALATVTEEEHKNIYNRWMRLGTPVFYQTRAFWYTMLGVAGVAFFLIGSVLIWNMQLKRQVHQRTEALRINEVGLEALLALNERPHGSIREIIEFAFQQMLELTQSRFGYLALEDQDGITYVVDHSLPDAGRQFRVLNHGGGFSGETKGFWGEAVNRRKPMISNDYLRSNPQLKGIPAAHKKIVRYMNVPIFNRGEIVVVAGMGNKESDYTLSDLRQLSLLAHGMWRMIQRKKAEYAMQKSEKRFHDLLEYSPNGIAIVQNNKVVYENTIQRELMGDLNFLNPGRTPRFHQDDLAGVQAFFRQITKDELKQSEVAFRFYGKAADESRYPPTWVTCIATPIDYNDHAAYLLIFIDMTEAKNLEHLLIIQDKMASLGHVSAGIAHEIRNPLSGINIYLGTIEKYFRNPDKADKIDASIQAVRSASGKIESVIKRVMNFAKPTEPRFAFIHINEPVREAIKLTNFSLNKKGINITQNLDDELPRCHAEPHLIEEVMLNLINNAADALSQVRDGGEITISSHSTGESIVIQVADNGPGIPRDLREKIFDPFFTTKAHSTGIGLSLCHRIVTDHKGRLELKHSSRDGAAFIIKLPVSPSGAR</sequence>
<dbReference type="SUPFAM" id="SSF55785">
    <property type="entry name" value="PYP-like sensor domain (PAS domain)"/>
    <property type="match status" value="1"/>
</dbReference>
<dbReference type="SMART" id="SM00388">
    <property type="entry name" value="HisKA"/>
    <property type="match status" value="1"/>
</dbReference>
<feature type="transmembrane region" description="Helical" evidence="4">
    <location>
        <begin position="275"/>
        <end position="298"/>
    </location>
</feature>
<feature type="chain" id="PRO_5012687031" description="histidine kinase" evidence="5">
    <location>
        <begin position="28"/>
        <end position="841"/>
    </location>
</feature>
<keyword evidence="8" id="KW-1185">Reference proteome</keyword>
<evidence type="ECO:0000313" key="8">
    <source>
        <dbReference type="Proteomes" id="UP000192418"/>
    </source>
</evidence>
<feature type="signal peptide" evidence="5">
    <location>
        <begin position="1"/>
        <end position="27"/>
    </location>
</feature>
<dbReference type="EMBL" id="FWXY01000004">
    <property type="protein sequence ID" value="SMC56377.1"/>
    <property type="molecule type" value="Genomic_DNA"/>
</dbReference>
<keyword evidence="4" id="KW-1133">Transmembrane helix</keyword>
<evidence type="ECO:0000256" key="1">
    <source>
        <dbReference type="ARBA" id="ARBA00000085"/>
    </source>
</evidence>
<dbReference type="EC" id="2.7.13.3" evidence="2"/>
<dbReference type="CDD" id="cd01007">
    <property type="entry name" value="PBP2_BvgS_HisK_like"/>
    <property type="match status" value="1"/>
</dbReference>
<dbReference type="InterPro" id="IPR003018">
    <property type="entry name" value="GAF"/>
</dbReference>
<keyword evidence="4" id="KW-0472">Membrane</keyword>
<dbReference type="SUPFAM" id="SSF55781">
    <property type="entry name" value="GAF domain-like"/>
    <property type="match status" value="1"/>
</dbReference>
<dbReference type="Pfam" id="PF00497">
    <property type="entry name" value="SBP_bac_3"/>
    <property type="match status" value="1"/>
</dbReference>
<dbReference type="STRING" id="1121400.SAMN02746065_104192"/>